<sequence length="58" mass="6870">MLTNYGSMKQTADMTWIKQEISHEEFERNMETDALDLSVRVKHEQDCIKHMVKIEAND</sequence>
<feature type="non-terminal residue" evidence="1">
    <location>
        <position position="58"/>
    </location>
</feature>
<reference evidence="1" key="1">
    <citation type="submission" date="2014-12" db="EMBL/GenBank/DDBJ databases">
        <title>Insight into the proteome of Arion vulgaris.</title>
        <authorList>
            <person name="Aradska J."/>
            <person name="Bulat T."/>
            <person name="Smidak R."/>
            <person name="Sarate P."/>
            <person name="Gangsoo J."/>
            <person name="Sialana F."/>
            <person name="Bilban M."/>
            <person name="Lubec G."/>
        </authorList>
    </citation>
    <scope>NUCLEOTIDE SEQUENCE</scope>
    <source>
        <tissue evidence="1">Skin</tissue>
    </source>
</reference>
<name>A0A0B6YHR1_9EUPU</name>
<accession>A0A0B6YHR1</accession>
<dbReference type="EMBL" id="HACG01008908">
    <property type="protein sequence ID" value="CEK55773.1"/>
    <property type="molecule type" value="Transcribed_RNA"/>
</dbReference>
<gene>
    <name evidence="1" type="primary">ORF26020</name>
</gene>
<proteinExistence type="predicted"/>
<protein>
    <submittedName>
        <fullName evidence="1">Uncharacterized protein</fullName>
    </submittedName>
</protein>
<evidence type="ECO:0000313" key="1">
    <source>
        <dbReference type="EMBL" id="CEK55773.1"/>
    </source>
</evidence>
<organism evidence="1">
    <name type="scientific">Arion vulgaris</name>
    <dbReference type="NCBI Taxonomy" id="1028688"/>
    <lineage>
        <taxon>Eukaryota</taxon>
        <taxon>Metazoa</taxon>
        <taxon>Spiralia</taxon>
        <taxon>Lophotrochozoa</taxon>
        <taxon>Mollusca</taxon>
        <taxon>Gastropoda</taxon>
        <taxon>Heterobranchia</taxon>
        <taxon>Euthyneura</taxon>
        <taxon>Panpulmonata</taxon>
        <taxon>Eupulmonata</taxon>
        <taxon>Stylommatophora</taxon>
        <taxon>Helicina</taxon>
        <taxon>Arionoidea</taxon>
        <taxon>Arionidae</taxon>
        <taxon>Arion</taxon>
    </lineage>
</organism>
<dbReference type="AlphaFoldDB" id="A0A0B6YHR1"/>